<organism evidence="2 3">
    <name type="scientific">Streptomyces minutiscleroticus</name>
    <dbReference type="NCBI Taxonomy" id="68238"/>
    <lineage>
        <taxon>Bacteria</taxon>
        <taxon>Bacillati</taxon>
        <taxon>Actinomycetota</taxon>
        <taxon>Actinomycetes</taxon>
        <taxon>Kitasatosporales</taxon>
        <taxon>Streptomycetaceae</taxon>
        <taxon>Streptomyces</taxon>
    </lineage>
</organism>
<name>A0A918NJS6_9ACTN</name>
<evidence type="ECO:0000313" key="2">
    <source>
        <dbReference type="EMBL" id="GGX73223.1"/>
    </source>
</evidence>
<proteinExistence type="predicted"/>
<protein>
    <submittedName>
        <fullName evidence="2">Uncharacterized protein</fullName>
    </submittedName>
</protein>
<dbReference type="RefSeq" id="WP_190190677.1">
    <property type="nucleotide sequence ID" value="NZ_BMVU01000011.1"/>
</dbReference>
<comment type="caution">
    <text evidence="2">The sequence shown here is derived from an EMBL/GenBank/DDBJ whole genome shotgun (WGS) entry which is preliminary data.</text>
</comment>
<dbReference type="AlphaFoldDB" id="A0A918NJS6"/>
<reference evidence="2" key="1">
    <citation type="journal article" date="2014" name="Int. J. Syst. Evol. Microbiol.">
        <title>Complete genome sequence of Corynebacterium casei LMG S-19264T (=DSM 44701T), isolated from a smear-ripened cheese.</title>
        <authorList>
            <consortium name="US DOE Joint Genome Institute (JGI-PGF)"/>
            <person name="Walter F."/>
            <person name="Albersmeier A."/>
            <person name="Kalinowski J."/>
            <person name="Ruckert C."/>
        </authorList>
    </citation>
    <scope>NUCLEOTIDE SEQUENCE</scope>
    <source>
        <strain evidence="2">JCM 4790</strain>
    </source>
</reference>
<evidence type="ECO:0000256" key="1">
    <source>
        <dbReference type="SAM" id="MobiDB-lite"/>
    </source>
</evidence>
<dbReference type="EMBL" id="BMVU01000011">
    <property type="protein sequence ID" value="GGX73223.1"/>
    <property type="molecule type" value="Genomic_DNA"/>
</dbReference>
<reference evidence="2" key="2">
    <citation type="submission" date="2020-09" db="EMBL/GenBank/DDBJ databases">
        <authorList>
            <person name="Sun Q."/>
            <person name="Ohkuma M."/>
        </authorList>
    </citation>
    <scope>NUCLEOTIDE SEQUENCE</scope>
    <source>
        <strain evidence="2">JCM 4790</strain>
    </source>
</reference>
<accession>A0A918NJS6</accession>
<keyword evidence="3" id="KW-1185">Reference proteome</keyword>
<dbReference type="Proteomes" id="UP000619244">
    <property type="component" value="Unassembled WGS sequence"/>
</dbReference>
<sequence length="63" mass="6388">MRPSPLIGAALLTAGGHRARPIACCAGVAVLSVFATTRLGRGEANTDEVGTLTGRTPERTATP</sequence>
<feature type="region of interest" description="Disordered" evidence="1">
    <location>
        <begin position="43"/>
        <end position="63"/>
    </location>
</feature>
<evidence type="ECO:0000313" key="3">
    <source>
        <dbReference type="Proteomes" id="UP000619244"/>
    </source>
</evidence>
<gene>
    <name evidence="2" type="ORF">GCM10010358_29660</name>
</gene>